<keyword evidence="5 6" id="KW-0472">Membrane</keyword>
<dbReference type="SUPFAM" id="SSF103473">
    <property type="entry name" value="MFS general substrate transporter"/>
    <property type="match status" value="1"/>
</dbReference>
<dbReference type="InterPro" id="IPR011701">
    <property type="entry name" value="MFS"/>
</dbReference>
<organism evidence="8 9">
    <name type="scientific">Acetoanaerobium noterae</name>
    <dbReference type="NCBI Taxonomy" id="745369"/>
    <lineage>
        <taxon>Bacteria</taxon>
        <taxon>Bacillati</taxon>
        <taxon>Bacillota</taxon>
        <taxon>Clostridia</taxon>
        <taxon>Peptostreptococcales</taxon>
        <taxon>Filifactoraceae</taxon>
        <taxon>Acetoanaerobium</taxon>
    </lineage>
</organism>
<feature type="transmembrane region" description="Helical" evidence="6">
    <location>
        <begin position="46"/>
        <end position="67"/>
    </location>
</feature>
<dbReference type="PROSITE" id="PS50850">
    <property type="entry name" value="MFS"/>
    <property type="match status" value="1"/>
</dbReference>
<evidence type="ECO:0000256" key="3">
    <source>
        <dbReference type="ARBA" id="ARBA00022692"/>
    </source>
</evidence>
<dbReference type="EMBL" id="FUYN01000002">
    <property type="protein sequence ID" value="SKB38429.1"/>
    <property type="molecule type" value="Genomic_DNA"/>
</dbReference>
<feature type="transmembrane region" description="Helical" evidence="6">
    <location>
        <begin position="12"/>
        <end position="34"/>
    </location>
</feature>
<dbReference type="InterPro" id="IPR020846">
    <property type="entry name" value="MFS_dom"/>
</dbReference>
<dbReference type="GO" id="GO:0005886">
    <property type="term" value="C:plasma membrane"/>
    <property type="evidence" value="ECO:0007669"/>
    <property type="project" value="UniProtKB-SubCell"/>
</dbReference>
<keyword evidence="4 6" id="KW-1133">Transmembrane helix</keyword>
<gene>
    <name evidence="8" type="ORF">SAMN02745120_1189</name>
</gene>
<dbReference type="RefSeq" id="WP_079589099.1">
    <property type="nucleotide sequence ID" value="NZ_FUYN01000002.1"/>
</dbReference>
<dbReference type="Pfam" id="PF07690">
    <property type="entry name" value="MFS_1"/>
    <property type="match status" value="1"/>
</dbReference>
<dbReference type="InterPro" id="IPR036259">
    <property type="entry name" value="MFS_trans_sf"/>
</dbReference>
<evidence type="ECO:0000313" key="8">
    <source>
        <dbReference type="EMBL" id="SKB38429.1"/>
    </source>
</evidence>
<keyword evidence="3 6" id="KW-0812">Transmembrane</keyword>
<feature type="transmembrane region" description="Helical" evidence="6">
    <location>
        <begin position="284"/>
        <end position="312"/>
    </location>
</feature>
<dbReference type="GO" id="GO:0022857">
    <property type="term" value="F:transmembrane transporter activity"/>
    <property type="evidence" value="ECO:0007669"/>
    <property type="project" value="InterPro"/>
</dbReference>
<evidence type="ECO:0000256" key="5">
    <source>
        <dbReference type="ARBA" id="ARBA00023136"/>
    </source>
</evidence>
<name>A0A1T5AUE7_9FIRM</name>
<comment type="subcellular location">
    <subcellularLocation>
        <location evidence="1">Cell membrane</location>
        <topology evidence="1">Multi-pass membrane protein</topology>
    </subcellularLocation>
</comment>
<dbReference type="AlphaFoldDB" id="A0A1T5AUE7"/>
<evidence type="ECO:0000313" key="9">
    <source>
        <dbReference type="Proteomes" id="UP000243406"/>
    </source>
</evidence>
<feature type="transmembrane region" description="Helical" evidence="6">
    <location>
        <begin position="250"/>
        <end position="272"/>
    </location>
</feature>
<dbReference type="Proteomes" id="UP000243406">
    <property type="component" value="Unassembled WGS sequence"/>
</dbReference>
<dbReference type="Gene3D" id="1.20.1250.20">
    <property type="entry name" value="MFS general substrate transporter like domains"/>
    <property type="match status" value="2"/>
</dbReference>
<keyword evidence="9" id="KW-1185">Reference proteome</keyword>
<protein>
    <submittedName>
        <fullName evidence="8">Predicted arabinose efflux permease, MFS family</fullName>
    </submittedName>
</protein>
<feature type="transmembrane region" description="Helical" evidence="6">
    <location>
        <begin position="372"/>
        <end position="390"/>
    </location>
</feature>
<evidence type="ECO:0000256" key="1">
    <source>
        <dbReference type="ARBA" id="ARBA00004651"/>
    </source>
</evidence>
<feature type="transmembrane region" description="Helical" evidence="6">
    <location>
        <begin position="217"/>
        <end position="238"/>
    </location>
</feature>
<feature type="transmembrane region" description="Helical" evidence="6">
    <location>
        <begin position="131"/>
        <end position="155"/>
    </location>
</feature>
<accession>A0A1T5AUE7</accession>
<sequence>MKEKLSSNIKSYLTANFLLSFSAGVFSMYVGIFLKESGYTEDFVGNMLSVHTLSTALFSLVGAFLIGQIGSKKSFMLGSLAVFLGFALMGNTVNPYLLIFAGILSGLGFSMKSTGEAMFLSENSSASQRVLVFSINFTVMNAGFTSANFFGGLLANYLSIKIPYIEAILAVIALGGAFAIVSFIPILTIKQNQITKRRNLGQYLVGYKNILENRSALDFLIFNAVIGMGAGMVVPFFSIYLKYALDIQDAVVGGILSFSQFGCVLGGMLIPLMAKKLGEHKSVVVCQLFSIPFLISIAFPQGIMFVAISFFMRSSLMNMGTPIIQNLGMNLVHPLDRANLSSLMSLSSNLTRAIGIAIGGYIMHRYDYNTPYYFTVALYLVATVLFIKLYQSEFLKKSPCPDKVT</sequence>
<keyword evidence="2" id="KW-0813">Transport</keyword>
<dbReference type="PANTHER" id="PTHR23520">
    <property type="entry name" value="TRANSPORTER, PUTATIVE (AFU_ORTHOLOGUE AFUA_3G04000)-RELATED"/>
    <property type="match status" value="1"/>
</dbReference>
<evidence type="ECO:0000259" key="7">
    <source>
        <dbReference type="PROSITE" id="PS50850"/>
    </source>
</evidence>
<feature type="domain" description="Major facilitator superfamily (MFS) profile" evidence="7">
    <location>
        <begin position="8"/>
        <end position="394"/>
    </location>
</feature>
<evidence type="ECO:0000256" key="2">
    <source>
        <dbReference type="ARBA" id="ARBA00022448"/>
    </source>
</evidence>
<dbReference type="OrthoDB" id="9810492at2"/>
<proteinExistence type="predicted"/>
<evidence type="ECO:0000256" key="6">
    <source>
        <dbReference type="SAM" id="Phobius"/>
    </source>
</evidence>
<evidence type="ECO:0000256" key="4">
    <source>
        <dbReference type="ARBA" id="ARBA00022989"/>
    </source>
</evidence>
<dbReference type="PANTHER" id="PTHR23520:SF5">
    <property type="entry name" value="TRANSPORTER, PUTATIVE (AFU_ORTHOLOGUE AFUA_3G04000)-RELATED"/>
    <property type="match status" value="1"/>
</dbReference>
<feature type="transmembrane region" description="Helical" evidence="6">
    <location>
        <begin position="167"/>
        <end position="189"/>
    </location>
</feature>
<reference evidence="9" key="1">
    <citation type="submission" date="2017-02" db="EMBL/GenBank/DDBJ databases">
        <authorList>
            <person name="Varghese N."/>
            <person name="Submissions S."/>
        </authorList>
    </citation>
    <scope>NUCLEOTIDE SEQUENCE [LARGE SCALE GENOMIC DNA]</scope>
    <source>
        <strain evidence="9">ATCC 35199</strain>
    </source>
</reference>